<evidence type="ECO:0000256" key="2">
    <source>
        <dbReference type="ARBA" id="ARBA00022723"/>
    </source>
</evidence>
<proteinExistence type="predicted"/>
<dbReference type="GO" id="GO:0046872">
    <property type="term" value="F:metal ion binding"/>
    <property type="evidence" value="ECO:0007669"/>
    <property type="project" value="UniProtKB-KW"/>
</dbReference>
<feature type="domain" description="Cytochrome c" evidence="4">
    <location>
        <begin position="32"/>
        <end position="129"/>
    </location>
</feature>
<name>A0A381SKU7_9ZZZZ</name>
<organism evidence="5">
    <name type="scientific">marine metagenome</name>
    <dbReference type="NCBI Taxonomy" id="408172"/>
    <lineage>
        <taxon>unclassified sequences</taxon>
        <taxon>metagenomes</taxon>
        <taxon>ecological metagenomes</taxon>
    </lineage>
</organism>
<dbReference type="GO" id="GO:0020037">
    <property type="term" value="F:heme binding"/>
    <property type="evidence" value="ECO:0007669"/>
    <property type="project" value="InterPro"/>
</dbReference>
<evidence type="ECO:0000256" key="3">
    <source>
        <dbReference type="ARBA" id="ARBA00023004"/>
    </source>
</evidence>
<dbReference type="GO" id="GO:0009055">
    <property type="term" value="F:electron transfer activity"/>
    <property type="evidence" value="ECO:0007669"/>
    <property type="project" value="InterPro"/>
</dbReference>
<accession>A0A381SKU7</accession>
<evidence type="ECO:0000259" key="4">
    <source>
        <dbReference type="PROSITE" id="PS51007"/>
    </source>
</evidence>
<keyword evidence="1" id="KW-0349">Heme</keyword>
<evidence type="ECO:0000313" key="5">
    <source>
        <dbReference type="EMBL" id="SVA03888.1"/>
    </source>
</evidence>
<keyword evidence="2" id="KW-0479">Metal-binding</keyword>
<dbReference type="InterPro" id="IPR009056">
    <property type="entry name" value="Cyt_c-like_dom"/>
</dbReference>
<dbReference type="PROSITE" id="PS51007">
    <property type="entry name" value="CYTC"/>
    <property type="match status" value="1"/>
</dbReference>
<reference evidence="5" key="1">
    <citation type="submission" date="2018-05" db="EMBL/GenBank/DDBJ databases">
        <authorList>
            <person name="Lanie J.A."/>
            <person name="Ng W.-L."/>
            <person name="Kazmierczak K.M."/>
            <person name="Andrzejewski T.M."/>
            <person name="Davidsen T.M."/>
            <person name="Wayne K.J."/>
            <person name="Tettelin H."/>
            <person name="Glass J.I."/>
            <person name="Rusch D."/>
            <person name="Podicherti R."/>
            <person name="Tsui H.-C.T."/>
            <person name="Winkler M.E."/>
        </authorList>
    </citation>
    <scope>NUCLEOTIDE SEQUENCE</scope>
</reference>
<evidence type="ECO:0000256" key="1">
    <source>
        <dbReference type="ARBA" id="ARBA00022617"/>
    </source>
</evidence>
<dbReference type="EMBL" id="UINC01003163">
    <property type="protein sequence ID" value="SVA03888.1"/>
    <property type="molecule type" value="Genomic_DNA"/>
</dbReference>
<dbReference type="Gene3D" id="1.10.760.10">
    <property type="entry name" value="Cytochrome c-like domain"/>
    <property type="match status" value="1"/>
</dbReference>
<dbReference type="AlphaFoldDB" id="A0A381SKU7"/>
<keyword evidence="3" id="KW-0408">Iron</keyword>
<dbReference type="InterPro" id="IPR036909">
    <property type="entry name" value="Cyt_c-like_dom_sf"/>
</dbReference>
<protein>
    <recommendedName>
        <fullName evidence="4">Cytochrome c domain-containing protein</fullName>
    </recommendedName>
</protein>
<sequence>MLAVGGLILAACGGSSESPTSPSPTPSPVTATLSSIQNEIFTPRCASCHGATAPGGLDLRAANAFANLVNSPSTQTTLMRVAPGDPEASYLVHKLDGRSSIVGSRMPQGGPFLSTTEINAVRAWVTAGAPNN</sequence>
<dbReference type="SUPFAM" id="SSF46626">
    <property type="entry name" value="Cytochrome c"/>
    <property type="match status" value="1"/>
</dbReference>
<gene>
    <name evidence="5" type="ORF">METZ01_LOCUS56742</name>
</gene>